<dbReference type="PANTHER" id="PTHR24248">
    <property type="entry name" value="ADRENERGIC RECEPTOR-RELATED G-PROTEIN COUPLED RECEPTOR"/>
    <property type="match status" value="1"/>
</dbReference>
<evidence type="ECO:0000256" key="5">
    <source>
        <dbReference type="ARBA" id="ARBA00022989"/>
    </source>
</evidence>
<dbReference type="SUPFAM" id="SSF81321">
    <property type="entry name" value="Family A G protein-coupled receptor-like"/>
    <property type="match status" value="1"/>
</dbReference>
<dbReference type="EMBL" id="JAPXFL010000022">
    <property type="protein sequence ID" value="KAK9496984.1"/>
    <property type="molecule type" value="Genomic_DNA"/>
</dbReference>
<keyword evidence="9 10" id="KW-0807">Transducer</keyword>
<dbReference type="PROSITE" id="PS00237">
    <property type="entry name" value="G_PROTEIN_RECEP_F1_1"/>
    <property type="match status" value="1"/>
</dbReference>
<sequence length="110" mass="12362">MAIVGNTLVIVAFRRERRLRRRTNYYIVSLAIADLLVGLLGIPCALLASVGLPTKLYPCLFTLSLLIVLCTISIFSLVAVSVDRYWAILYPMGYSRNVRTKTAICKLYTF</sequence>
<name>A0AAW1CFH9_9HEMI</name>
<evidence type="ECO:0000313" key="13">
    <source>
        <dbReference type="EMBL" id="KAK9496984.1"/>
    </source>
</evidence>
<dbReference type="InterPro" id="IPR000276">
    <property type="entry name" value="GPCR_Rhodpsn"/>
</dbReference>
<dbReference type="Gene3D" id="1.20.1070.10">
    <property type="entry name" value="Rhodopsin 7-helix transmembrane proteins"/>
    <property type="match status" value="1"/>
</dbReference>
<comment type="caution">
    <text evidence="13">The sequence shown here is derived from an EMBL/GenBank/DDBJ whole genome shotgun (WGS) entry which is preliminary data.</text>
</comment>
<dbReference type="AlphaFoldDB" id="A0AAW1CFH9"/>
<comment type="subcellular location">
    <subcellularLocation>
        <location evidence="1">Cell membrane</location>
        <topology evidence="1">Multi-pass membrane protein</topology>
    </subcellularLocation>
</comment>
<evidence type="ECO:0000256" key="6">
    <source>
        <dbReference type="ARBA" id="ARBA00023040"/>
    </source>
</evidence>
<keyword evidence="5 11" id="KW-1133">Transmembrane helix</keyword>
<reference evidence="13 14" key="1">
    <citation type="submission" date="2022-12" db="EMBL/GenBank/DDBJ databases">
        <title>Chromosome-level genome assembly of true bugs.</title>
        <authorList>
            <person name="Ma L."/>
            <person name="Li H."/>
        </authorList>
    </citation>
    <scope>NUCLEOTIDE SEQUENCE [LARGE SCALE GENOMIC DNA]</scope>
    <source>
        <strain evidence="13">Lab_2022b</strain>
    </source>
</reference>
<organism evidence="13 14">
    <name type="scientific">Rhynocoris fuscipes</name>
    <dbReference type="NCBI Taxonomy" id="488301"/>
    <lineage>
        <taxon>Eukaryota</taxon>
        <taxon>Metazoa</taxon>
        <taxon>Ecdysozoa</taxon>
        <taxon>Arthropoda</taxon>
        <taxon>Hexapoda</taxon>
        <taxon>Insecta</taxon>
        <taxon>Pterygota</taxon>
        <taxon>Neoptera</taxon>
        <taxon>Paraneoptera</taxon>
        <taxon>Hemiptera</taxon>
        <taxon>Heteroptera</taxon>
        <taxon>Panheteroptera</taxon>
        <taxon>Cimicomorpha</taxon>
        <taxon>Reduviidae</taxon>
        <taxon>Harpactorinae</taxon>
        <taxon>Harpactorini</taxon>
        <taxon>Rhynocoris</taxon>
    </lineage>
</organism>
<dbReference type="GO" id="GO:0005886">
    <property type="term" value="C:plasma membrane"/>
    <property type="evidence" value="ECO:0007669"/>
    <property type="project" value="UniProtKB-SubCell"/>
</dbReference>
<feature type="transmembrane region" description="Helical" evidence="11">
    <location>
        <begin position="60"/>
        <end position="82"/>
    </location>
</feature>
<evidence type="ECO:0000256" key="10">
    <source>
        <dbReference type="RuleBase" id="RU000688"/>
    </source>
</evidence>
<keyword evidence="8 10" id="KW-0675">Receptor</keyword>
<keyword evidence="3" id="KW-1003">Cell membrane</keyword>
<dbReference type="InterPro" id="IPR017452">
    <property type="entry name" value="GPCR_Rhodpsn_7TM"/>
</dbReference>
<comment type="similarity">
    <text evidence="2 10">Belongs to the G-protein coupled receptor 1 family.</text>
</comment>
<evidence type="ECO:0000256" key="2">
    <source>
        <dbReference type="ARBA" id="ARBA00010663"/>
    </source>
</evidence>
<evidence type="ECO:0000256" key="7">
    <source>
        <dbReference type="ARBA" id="ARBA00023136"/>
    </source>
</evidence>
<dbReference type="Pfam" id="PF00001">
    <property type="entry name" value="7tm_1"/>
    <property type="match status" value="1"/>
</dbReference>
<evidence type="ECO:0000256" key="8">
    <source>
        <dbReference type="ARBA" id="ARBA00023170"/>
    </source>
</evidence>
<evidence type="ECO:0000313" key="14">
    <source>
        <dbReference type="Proteomes" id="UP001461498"/>
    </source>
</evidence>
<evidence type="ECO:0000256" key="1">
    <source>
        <dbReference type="ARBA" id="ARBA00004651"/>
    </source>
</evidence>
<dbReference type="PROSITE" id="PS50262">
    <property type="entry name" value="G_PROTEIN_RECEP_F1_2"/>
    <property type="match status" value="1"/>
</dbReference>
<feature type="transmembrane region" description="Helical" evidence="11">
    <location>
        <begin position="24"/>
        <end position="48"/>
    </location>
</feature>
<dbReference type="GO" id="GO:0004930">
    <property type="term" value="F:G protein-coupled receptor activity"/>
    <property type="evidence" value="ECO:0007669"/>
    <property type="project" value="UniProtKB-KW"/>
</dbReference>
<dbReference type="Proteomes" id="UP001461498">
    <property type="component" value="Unassembled WGS sequence"/>
</dbReference>
<dbReference type="PRINTS" id="PR00237">
    <property type="entry name" value="GPCRRHODOPSN"/>
</dbReference>
<keyword evidence="6 10" id="KW-0297">G-protein coupled receptor</keyword>
<evidence type="ECO:0000256" key="11">
    <source>
        <dbReference type="SAM" id="Phobius"/>
    </source>
</evidence>
<protein>
    <recommendedName>
        <fullName evidence="12">G-protein coupled receptors family 1 profile domain-containing protein</fullName>
    </recommendedName>
</protein>
<evidence type="ECO:0000256" key="9">
    <source>
        <dbReference type="ARBA" id="ARBA00023224"/>
    </source>
</evidence>
<feature type="domain" description="G-protein coupled receptors family 1 profile" evidence="12">
    <location>
        <begin position="5"/>
        <end position="110"/>
    </location>
</feature>
<keyword evidence="4 10" id="KW-0812">Transmembrane</keyword>
<keyword evidence="7 11" id="KW-0472">Membrane</keyword>
<gene>
    <name evidence="13" type="ORF">O3M35_012784</name>
</gene>
<evidence type="ECO:0000256" key="4">
    <source>
        <dbReference type="ARBA" id="ARBA00022692"/>
    </source>
</evidence>
<evidence type="ECO:0000259" key="12">
    <source>
        <dbReference type="PROSITE" id="PS50262"/>
    </source>
</evidence>
<keyword evidence="14" id="KW-1185">Reference proteome</keyword>
<accession>A0AAW1CFH9</accession>
<proteinExistence type="inferred from homology"/>
<evidence type="ECO:0000256" key="3">
    <source>
        <dbReference type="ARBA" id="ARBA00022475"/>
    </source>
</evidence>